<dbReference type="PANTHER" id="PTHR35393:SF1">
    <property type="entry name" value="SNOAL-LIKE DOMAIN-CONTAINING PROTEIN"/>
    <property type="match status" value="1"/>
</dbReference>
<dbReference type="Pfam" id="PF24840">
    <property type="entry name" value="NTF2_SigF"/>
    <property type="match status" value="1"/>
</dbReference>
<feature type="domain" description="SigF-like NTF2-like" evidence="2">
    <location>
        <begin position="1"/>
        <end position="167"/>
    </location>
</feature>
<accession>A0A0C9YKM0</accession>
<gene>
    <name evidence="3" type="ORF">PISMIDRAFT_232505</name>
</gene>
<dbReference type="OrthoDB" id="2344312at2759"/>
<dbReference type="HOGENOM" id="CLU_079426_1_0_1"/>
<protein>
    <recommendedName>
        <fullName evidence="2">SigF-like NTF2-like domain-containing protein</fullName>
    </recommendedName>
</protein>
<keyword evidence="1" id="KW-1133">Transmembrane helix</keyword>
<feature type="transmembrane region" description="Helical" evidence="1">
    <location>
        <begin position="155"/>
        <end position="177"/>
    </location>
</feature>
<dbReference type="AlphaFoldDB" id="A0A0C9YKM0"/>
<evidence type="ECO:0000256" key="1">
    <source>
        <dbReference type="SAM" id="Phobius"/>
    </source>
</evidence>
<keyword evidence="1" id="KW-0812">Transmembrane</keyword>
<proteinExistence type="predicted"/>
<dbReference type="EMBL" id="KN833835">
    <property type="protein sequence ID" value="KIK17221.1"/>
    <property type="molecule type" value="Genomic_DNA"/>
</dbReference>
<dbReference type="InterPro" id="IPR057514">
    <property type="entry name" value="NTF2_SigF"/>
</dbReference>
<dbReference type="Proteomes" id="UP000054018">
    <property type="component" value="Unassembled WGS sequence"/>
</dbReference>
<evidence type="ECO:0000313" key="3">
    <source>
        <dbReference type="EMBL" id="KIK17221.1"/>
    </source>
</evidence>
<evidence type="ECO:0000313" key="4">
    <source>
        <dbReference type="Proteomes" id="UP000054018"/>
    </source>
</evidence>
<reference evidence="3 4" key="1">
    <citation type="submission" date="2014-04" db="EMBL/GenBank/DDBJ databases">
        <authorList>
            <consortium name="DOE Joint Genome Institute"/>
            <person name="Kuo A."/>
            <person name="Kohler A."/>
            <person name="Costa M.D."/>
            <person name="Nagy L.G."/>
            <person name="Floudas D."/>
            <person name="Copeland A."/>
            <person name="Barry K.W."/>
            <person name="Cichocki N."/>
            <person name="Veneault-Fourrey C."/>
            <person name="LaButti K."/>
            <person name="Lindquist E.A."/>
            <person name="Lipzen A."/>
            <person name="Lundell T."/>
            <person name="Morin E."/>
            <person name="Murat C."/>
            <person name="Sun H."/>
            <person name="Tunlid A."/>
            <person name="Henrissat B."/>
            <person name="Grigoriev I.V."/>
            <person name="Hibbett D.S."/>
            <person name="Martin F."/>
            <person name="Nordberg H.P."/>
            <person name="Cantor M.N."/>
            <person name="Hua S.X."/>
        </authorList>
    </citation>
    <scope>NUCLEOTIDE SEQUENCE [LARGE SCALE GENOMIC DNA]</scope>
    <source>
        <strain evidence="3 4">441</strain>
    </source>
</reference>
<sequence>MENPEQELPGILHLLTSSKAAVVLHQTIKRYYTPDASIRHPLTVVKSGPTSRDKLLGVFEWYRVISPGTVATINEFVYDKEKKIAFIDISQTFKLRIVPSSPRLSRLITRIKLVEHDKLLYIKEQEDFFHPDDIMKYIFPPLAPVVTFSLRAVALGIWIASKIYLTFTMAWLAIFGISDDVKQGRMSEAMAGAQHAFTMNDDDERLKGVYYG</sequence>
<keyword evidence="4" id="KW-1185">Reference proteome</keyword>
<reference evidence="4" key="2">
    <citation type="submission" date="2015-01" db="EMBL/GenBank/DDBJ databases">
        <title>Evolutionary Origins and Diversification of the Mycorrhizal Mutualists.</title>
        <authorList>
            <consortium name="DOE Joint Genome Institute"/>
            <consortium name="Mycorrhizal Genomics Consortium"/>
            <person name="Kohler A."/>
            <person name="Kuo A."/>
            <person name="Nagy L.G."/>
            <person name="Floudas D."/>
            <person name="Copeland A."/>
            <person name="Barry K.W."/>
            <person name="Cichocki N."/>
            <person name="Veneault-Fourrey C."/>
            <person name="LaButti K."/>
            <person name="Lindquist E.A."/>
            <person name="Lipzen A."/>
            <person name="Lundell T."/>
            <person name="Morin E."/>
            <person name="Murat C."/>
            <person name="Riley R."/>
            <person name="Ohm R."/>
            <person name="Sun H."/>
            <person name="Tunlid A."/>
            <person name="Henrissat B."/>
            <person name="Grigoriev I.V."/>
            <person name="Hibbett D.S."/>
            <person name="Martin F."/>
        </authorList>
    </citation>
    <scope>NUCLEOTIDE SEQUENCE [LARGE SCALE GENOMIC DNA]</scope>
    <source>
        <strain evidence="4">441</strain>
    </source>
</reference>
<evidence type="ECO:0000259" key="2">
    <source>
        <dbReference type="Pfam" id="PF24840"/>
    </source>
</evidence>
<keyword evidence="1" id="KW-0472">Membrane</keyword>
<name>A0A0C9YKM0_9AGAM</name>
<organism evidence="3 4">
    <name type="scientific">Pisolithus microcarpus 441</name>
    <dbReference type="NCBI Taxonomy" id="765257"/>
    <lineage>
        <taxon>Eukaryota</taxon>
        <taxon>Fungi</taxon>
        <taxon>Dikarya</taxon>
        <taxon>Basidiomycota</taxon>
        <taxon>Agaricomycotina</taxon>
        <taxon>Agaricomycetes</taxon>
        <taxon>Agaricomycetidae</taxon>
        <taxon>Boletales</taxon>
        <taxon>Sclerodermatineae</taxon>
        <taxon>Pisolithaceae</taxon>
        <taxon>Pisolithus</taxon>
    </lineage>
</organism>
<dbReference type="PANTHER" id="PTHR35393">
    <property type="entry name" value="CHROMOSOME 1, WHOLE GENOME SHOTGUN SEQUENCE"/>
    <property type="match status" value="1"/>
</dbReference>
<dbReference type="STRING" id="765257.A0A0C9YKM0"/>